<name>A0A9D4E2S2_DREPO</name>
<evidence type="ECO:0000313" key="1">
    <source>
        <dbReference type="EMBL" id="KAH3771385.1"/>
    </source>
</evidence>
<dbReference type="Proteomes" id="UP000828390">
    <property type="component" value="Unassembled WGS sequence"/>
</dbReference>
<organism evidence="1 2">
    <name type="scientific">Dreissena polymorpha</name>
    <name type="common">Zebra mussel</name>
    <name type="synonym">Mytilus polymorpha</name>
    <dbReference type="NCBI Taxonomy" id="45954"/>
    <lineage>
        <taxon>Eukaryota</taxon>
        <taxon>Metazoa</taxon>
        <taxon>Spiralia</taxon>
        <taxon>Lophotrochozoa</taxon>
        <taxon>Mollusca</taxon>
        <taxon>Bivalvia</taxon>
        <taxon>Autobranchia</taxon>
        <taxon>Heteroconchia</taxon>
        <taxon>Euheterodonta</taxon>
        <taxon>Imparidentia</taxon>
        <taxon>Neoheterodontei</taxon>
        <taxon>Myida</taxon>
        <taxon>Dreissenoidea</taxon>
        <taxon>Dreissenidae</taxon>
        <taxon>Dreissena</taxon>
    </lineage>
</organism>
<keyword evidence="2" id="KW-1185">Reference proteome</keyword>
<dbReference type="AlphaFoldDB" id="A0A9D4E2S2"/>
<dbReference type="EMBL" id="JAIWYP010000009">
    <property type="protein sequence ID" value="KAH3771385.1"/>
    <property type="molecule type" value="Genomic_DNA"/>
</dbReference>
<comment type="caution">
    <text evidence="1">The sequence shown here is derived from an EMBL/GenBank/DDBJ whole genome shotgun (WGS) entry which is preliminary data.</text>
</comment>
<sequence length="79" mass="8832">MTVSIDLTCLPVILYFEIVCEIRPFQLAPHRNVTGAHFGWPDIRWAQTGGYGYVPNPALKTVFMAVAMDLPDYASPYGK</sequence>
<protein>
    <submittedName>
        <fullName evidence="1">Uncharacterized protein</fullName>
    </submittedName>
</protein>
<reference evidence="1" key="1">
    <citation type="journal article" date="2019" name="bioRxiv">
        <title>The Genome of the Zebra Mussel, Dreissena polymorpha: A Resource for Invasive Species Research.</title>
        <authorList>
            <person name="McCartney M.A."/>
            <person name="Auch B."/>
            <person name="Kono T."/>
            <person name="Mallez S."/>
            <person name="Zhang Y."/>
            <person name="Obille A."/>
            <person name="Becker A."/>
            <person name="Abrahante J.E."/>
            <person name="Garbe J."/>
            <person name="Badalamenti J.P."/>
            <person name="Herman A."/>
            <person name="Mangelson H."/>
            <person name="Liachko I."/>
            <person name="Sullivan S."/>
            <person name="Sone E.D."/>
            <person name="Koren S."/>
            <person name="Silverstein K.A.T."/>
            <person name="Beckman K.B."/>
            <person name="Gohl D.M."/>
        </authorList>
    </citation>
    <scope>NUCLEOTIDE SEQUENCE</scope>
    <source>
        <strain evidence="1">Duluth1</strain>
        <tissue evidence="1">Whole animal</tissue>
    </source>
</reference>
<proteinExistence type="predicted"/>
<reference evidence="1" key="2">
    <citation type="submission" date="2020-11" db="EMBL/GenBank/DDBJ databases">
        <authorList>
            <person name="McCartney M.A."/>
            <person name="Auch B."/>
            <person name="Kono T."/>
            <person name="Mallez S."/>
            <person name="Becker A."/>
            <person name="Gohl D.M."/>
            <person name="Silverstein K.A.T."/>
            <person name="Koren S."/>
            <person name="Bechman K.B."/>
            <person name="Herman A."/>
            <person name="Abrahante J.E."/>
            <person name="Garbe J."/>
        </authorList>
    </citation>
    <scope>NUCLEOTIDE SEQUENCE</scope>
    <source>
        <strain evidence="1">Duluth1</strain>
        <tissue evidence="1">Whole animal</tissue>
    </source>
</reference>
<accession>A0A9D4E2S2</accession>
<evidence type="ECO:0000313" key="2">
    <source>
        <dbReference type="Proteomes" id="UP000828390"/>
    </source>
</evidence>
<gene>
    <name evidence="1" type="ORF">DPMN_172701</name>
</gene>